<dbReference type="OMA" id="TRHMEER"/>
<organism evidence="1 2">
    <name type="scientific">Nematostella vectensis</name>
    <name type="common">Starlet sea anemone</name>
    <dbReference type="NCBI Taxonomy" id="45351"/>
    <lineage>
        <taxon>Eukaryota</taxon>
        <taxon>Metazoa</taxon>
        <taxon>Cnidaria</taxon>
        <taxon>Anthozoa</taxon>
        <taxon>Hexacorallia</taxon>
        <taxon>Actiniaria</taxon>
        <taxon>Edwardsiidae</taxon>
        <taxon>Nematostella</taxon>
    </lineage>
</organism>
<dbReference type="Proteomes" id="UP000001593">
    <property type="component" value="Unassembled WGS sequence"/>
</dbReference>
<protein>
    <submittedName>
        <fullName evidence="1">Uncharacterized protein</fullName>
    </submittedName>
</protein>
<dbReference type="EMBL" id="DS469661">
    <property type="protein sequence ID" value="EDO36798.1"/>
    <property type="molecule type" value="Genomic_DNA"/>
</dbReference>
<dbReference type="AlphaFoldDB" id="A7SHL3"/>
<name>A7SHL3_NEMVE</name>
<proteinExistence type="predicted"/>
<evidence type="ECO:0000313" key="2">
    <source>
        <dbReference type="Proteomes" id="UP000001593"/>
    </source>
</evidence>
<reference evidence="1 2" key="1">
    <citation type="journal article" date="2007" name="Science">
        <title>Sea anemone genome reveals ancestral eumetazoan gene repertoire and genomic organization.</title>
        <authorList>
            <person name="Putnam N.H."/>
            <person name="Srivastava M."/>
            <person name="Hellsten U."/>
            <person name="Dirks B."/>
            <person name="Chapman J."/>
            <person name="Salamov A."/>
            <person name="Terry A."/>
            <person name="Shapiro H."/>
            <person name="Lindquist E."/>
            <person name="Kapitonov V.V."/>
            <person name="Jurka J."/>
            <person name="Genikhovich G."/>
            <person name="Grigoriev I.V."/>
            <person name="Lucas S.M."/>
            <person name="Steele R.E."/>
            <person name="Finnerty J.R."/>
            <person name="Technau U."/>
            <person name="Martindale M.Q."/>
            <person name="Rokhsar D.S."/>
        </authorList>
    </citation>
    <scope>NUCLEOTIDE SEQUENCE [LARGE SCALE GENOMIC DNA]</scope>
    <source>
        <strain evidence="2">CH2 X CH6</strain>
    </source>
</reference>
<sequence length="176" mass="21263">MPCRNVCCQGDYQTLTQFLTFCVSLFWISSSFTMNQMEHNVKIHDYKRMEETRPFNRTNYWLNYSQKYPNSETTRHMEERFRYIQWPRNETLVGMKDGDRMKFTRNQQISVLHNQHETLADVEAHRHAHLRHIQTNKRVAREEFDRSVRLDRPGIKDKMRGQPPLFKIINNATLRG</sequence>
<gene>
    <name evidence="1" type="ORF">NEMVEDRAFT_v1g245327</name>
</gene>
<accession>A7SHL3</accession>
<dbReference type="HOGENOM" id="CLU_1526992_0_0_1"/>
<evidence type="ECO:0000313" key="1">
    <source>
        <dbReference type="EMBL" id="EDO36798.1"/>
    </source>
</evidence>
<keyword evidence="2" id="KW-1185">Reference proteome</keyword>
<dbReference type="InParanoid" id="A7SHL3"/>